<name>A0A9Q2P4Q0_9RHOB</name>
<dbReference type="RefSeq" id="WP_231035833.1">
    <property type="nucleotide sequence ID" value="NZ_JAJNGX010000025.1"/>
</dbReference>
<comment type="caution">
    <text evidence="2">The sequence shown here is derived from an EMBL/GenBank/DDBJ whole genome shotgun (WGS) entry which is preliminary data.</text>
</comment>
<dbReference type="Proteomes" id="UP000809337">
    <property type="component" value="Unassembled WGS sequence"/>
</dbReference>
<reference evidence="2" key="1">
    <citation type="submission" date="2021-01" db="EMBL/GenBank/DDBJ databases">
        <title>Diatom-associated Roseobacters Show Island Model of Population Structure.</title>
        <authorList>
            <person name="Qu L."/>
            <person name="Feng X."/>
            <person name="Chen Y."/>
            <person name="Li L."/>
            <person name="Wang X."/>
            <person name="Hu Z."/>
            <person name="Wang H."/>
            <person name="Luo H."/>
        </authorList>
    </citation>
    <scope>NUCLEOTIDE SEQUENCE</scope>
    <source>
        <strain evidence="2">SM26-45</strain>
    </source>
</reference>
<sequence length="118" mass="13172">MRYITNLLTAAWIALFFGVSAQAQIISPQEATDYIESNVTVEGVVSQVSTSNNGTTFINFGGRFPNHVFYAVIFRKNLHQFSNVRALEGRALAVSGKIQLYKGKPQIILYSPTQIEMR</sequence>
<organism evidence="2 3">
    <name type="scientific">Pseudosulfitobacter pseudonitzschiae</name>
    <dbReference type="NCBI Taxonomy" id="1402135"/>
    <lineage>
        <taxon>Bacteria</taxon>
        <taxon>Pseudomonadati</taxon>
        <taxon>Pseudomonadota</taxon>
        <taxon>Alphaproteobacteria</taxon>
        <taxon>Rhodobacterales</taxon>
        <taxon>Roseobacteraceae</taxon>
        <taxon>Pseudosulfitobacter</taxon>
    </lineage>
</organism>
<dbReference type="EMBL" id="JAFBWN010000025">
    <property type="protein sequence ID" value="MBM2357004.1"/>
    <property type="molecule type" value="Genomic_DNA"/>
</dbReference>
<feature type="signal peptide" evidence="1">
    <location>
        <begin position="1"/>
        <end position="23"/>
    </location>
</feature>
<keyword evidence="1" id="KW-0732">Signal</keyword>
<dbReference type="AlphaFoldDB" id="A0A9Q2P4Q0"/>
<feature type="chain" id="PRO_5040500813" evidence="1">
    <location>
        <begin position="24"/>
        <end position="118"/>
    </location>
</feature>
<evidence type="ECO:0000313" key="3">
    <source>
        <dbReference type="Proteomes" id="UP000809337"/>
    </source>
</evidence>
<proteinExistence type="predicted"/>
<protein>
    <submittedName>
        <fullName evidence="2">Nucleotide-binding protein</fullName>
    </submittedName>
</protein>
<accession>A0A9Q2P4Q0</accession>
<gene>
    <name evidence="2" type="ORF">JQX14_20855</name>
</gene>
<evidence type="ECO:0000256" key="1">
    <source>
        <dbReference type="SAM" id="SignalP"/>
    </source>
</evidence>
<evidence type="ECO:0000313" key="2">
    <source>
        <dbReference type="EMBL" id="MBM2357004.1"/>
    </source>
</evidence>